<evidence type="ECO:0000259" key="12">
    <source>
        <dbReference type="Pfam" id="PF13229"/>
    </source>
</evidence>
<feature type="domain" description="Rhamnogalacturonase A/B/Epimerase-like pectate lyase" evidence="11">
    <location>
        <begin position="35"/>
        <end position="96"/>
    </location>
</feature>
<proteinExistence type="predicted"/>
<keyword evidence="10" id="KW-1238">Degradation of host capsule during virus entry</keyword>
<keyword evidence="8" id="KW-1160">Virus entry into host cell</keyword>
<evidence type="ECO:0000256" key="1">
    <source>
        <dbReference type="ARBA" id="ARBA00004328"/>
    </source>
</evidence>
<feature type="domain" description="Right handed beta helix" evidence="12">
    <location>
        <begin position="103"/>
        <end position="239"/>
    </location>
</feature>
<evidence type="ECO:0000313" key="14">
    <source>
        <dbReference type="EMBL" id="WEU80649.1"/>
    </source>
</evidence>
<feature type="domain" description="Right handed beta helix" evidence="12">
    <location>
        <begin position="270"/>
        <end position="401"/>
    </location>
</feature>
<reference evidence="14" key="1">
    <citation type="submission" date="2023-03" db="EMBL/GenBank/DDBJ databases">
        <title>A hybrid and poly-polish workflow for the complete and accurate assembly of phage genomes: a case study of ten przondoviruses.</title>
        <authorList>
            <person name="Elek C.K.A."/>
            <person name="Adriaenssens E.M."/>
        </authorList>
    </citation>
    <scope>NUCLEOTIDE SEQUENCE</scope>
</reference>
<dbReference type="GO" id="GO:0098994">
    <property type="term" value="P:symbiont entry into host cell via disruption of host cell envelope"/>
    <property type="evidence" value="ECO:0007669"/>
    <property type="project" value="UniProtKB-KW"/>
</dbReference>
<dbReference type="Pfam" id="PF13229">
    <property type="entry name" value="Beta_helix"/>
    <property type="match status" value="2"/>
</dbReference>
<dbReference type="InterPro" id="IPR039448">
    <property type="entry name" value="Beta_helix"/>
</dbReference>
<gene>
    <name evidence="14" type="ORF">XRIDKHHW_0046</name>
</gene>
<dbReference type="GO" id="GO:0098671">
    <property type="term" value="P:adhesion receptor-mediated virion attachment to host cell"/>
    <property type="evidence" value="ECO:0007669"/>
    <property type="project" value="UniProtKB-KW"/>
</dbReference>
<evidence type="ECO:0000259" key="13">
    <source>
        <dbReference type="Pfam" id="PF25692"/>
    </source>
</evidence>
<organism evidence="14 15">
    <name type="scientific">Klebsiella phage Whistle</name>
    <dbReference type="NCBI Taxonomy" id="3018531"/>
    <lineage>
        <taxon>Viruses</taxon>
        <taxon>Duplodnaviria</taxon>
        <taxon>Heunggongvirae</taxon>
        <taxon>Uroviricota</taxon>
        <taxon>Caudoviricetes</taxon>
        <taxon>Autographivirales</taxon>
        <taxon>Autotranscriptaviridae</taxon>
        <taxon>Studiervirinae</taxon>
        <taxon>Przondovirus</taxon>
        <taxon>Przondovirus whistle</taxon>
    </lineage>
</organism>
<dbReference type="Proteomes" id="UP001213723">
    <property type="component" value="Segment"/>
</dbReference>
<evidence type="ECO:0000313" key="15">
    <source>
        <dbReference type="Proteomes" id="UP001213723"/>
    </source>
</evidence>
<keyword evidence="6" id="KW-0946">Virion</keyword>
<evidence type="ECO:0000256" key="3">
    <source>
        <dbReference type="ARBA" id="ARBA00022717"/>
    </source>
</evidence>
<evidence type="ECO:0000256" key="10">
    <source>
        <dbReference type="ARBA" id="ARBA00035731"/>
    </source>
</evidence>
<evidence type="ECO:0000256" key="6">
    <source>
        <dbReference type="ARBA" id="ARBA00022844"/>
    </source>
</evidence>
<dbReference type="GO" id="GO:0098015">
    <property type="term" value="C:virus tail"/>
    <property type="evidence" value="ECO:0007669"/>
    <property type="project" value="UniProtKB-KW"/>
</dbReference>
<dbReference type="SUPFAM" id="SSF51126">
    <property type="entry name" value="Pectin lyase-like"/>
    <property type="match status" value="2"/>
</dbReference>
<keyword evidence="7" id="KW-1233">Viral attachment to host adhesion receptor</keyword>
<dbReference type="Pfam" id="PF25692">
    <property type="entry name" value="Phage_depo_C"/>
    <property type="match status" value="1"/>
</dbReference>
<keyword evidence="15" id="KW-1185">Reference proteome</keyword>
<evidence type="ECO:0000256" key="8">
    <source>
        <dbReference type="ARBA" id="ARBA00023296"/>
    </source>
</evidence>
<dbReference type="Pfam" id="PF12708">
    <property type="entry name" value="Pect-lyase_RHGA_epim"/>
    <property type="match status" value="1"/>
</dbReference>
<dbReference type="GeneID" id="98576627"/>
<dbReference type="SMART" id="SM00710">
    <property type="entry name" value="PbH1"/>
    <property type="match status" value="14"/>
</dbReference>
<keyword evidence="4" id="KW-1227">Viral tail protein</keyword>
<evidence type="ECO:0000259" key="11">
    <source>
        <dbReference type="Pfam" id="PF12708"/>
    </source>
</evidence>
<comment type="subcellular location">
    <subcellularLocation>
        <location evidence="1">Virion</location>
    </subcellularLocation>
</comment>
<evidence type="ECO:0000256" key="4">
    <source>
        <dbReference type="ARBA" id="ARBA00022732"/>
    </source>
</evidence>
<dbReference type="InterPro" id="IPR057996">
    <property type="entry name" value="K52_C"/>
</dbReference>
<dbReference type="InterPro" id="IPR006626">
    <property type="entry name" value="PbH1"/>
</dbReference>
<dbReference type="GO" id="GO:0098996">
    <property type="term" value="P:symbiont entry into host cell via disruption of host cell glycocalyx"/>
    <property type="evidence" value="ECO:0007669"/>
    <property type="project" value="UniProtKB-KW"/>
</dbReference>
<dbReference type="Gene3D" id="2.160.20.10">
    <property type="entry name" value="Single-stranded right-handed beta-helix, Pectin lyase-like"/>
    <property type="match status" value="2"/>
</dbReference>
<evidence type="ECO:0000256" key="5">
    <source>
        <dbReference type="ARBA" id="ARBA00022804"/>
    </source>
</evidence>
<keyword evidence="3" id="KW-1235">Degradation of host cell envelope components during virus entry</keyword>
<keyword evidence="2" id="KW-0945">Host-virus interaction</keyword>
<sequence length="613" mass="63578">MIKTDFNQPKGSTIGVLKDGRTVQQAFDQSVYVPIEQFGAKGDGISDDTAALQLALSSGKNLSLYGTYLVKSTLSITKDGQKLAGSGTLKIDVAATTLLKSLGASNVRIEGITLQSSSADTNTYNGSCIWAENCSGWVISGCLFRDYKASAVFINKSSNFRVTHNTFRGAAGAAGDVTMWRSCSGNLVSANDMTSGSDTAIVLQTIEDGDVSVDNMISFNRIANCTRYGIVVYNSLERKVGSLLRTRIIGNSIDTIHGSVTNPSAGNAKTYGAGIYVLSAEGIVVSDNVVSRCNLETNSSTLSPGCIGVNATSSAIISNNAVSGGGYHGIFISDALQQGAGNSAGSAAYRPIGGVVLSGNTATSCVRDGIHIENKHSVKLIGNTCTHNSGNGVVVYTTSGGVNYPSMVDIAVLSCTSLRNGLAGLSLSNCQSPQAIGGSFSWNSGDGVSTSSPASVLSNLMTEGNSRGIVMSAAALNCSVTLCRVNGNATGLVAFSPYLFDNNSINGNTTDFNGNYGPVKNLTGSSTPSAKFVKVITLGDATTITDLLDGELGQTVVIRAAANGTTITHNTNSIRLNGSVDFVMQAGDTLTLTKFFQNQWDEVSRMTRAVVTS</sequence>
<dbReference type="EMBL" id="OQ579032">
    <property type="protein sequence ID" value="WEU80649.1"/>
    <property type="molecule type" value="Genomic_DNA"/>
</dbReference>
<evidence type="ECO:0000256" key="9">
    <source>
        <dbReference type="ARBA" id="ARBA00035728"/>
    </source>
</evidence>
<accession>A0AAF0D7Y3</accession>
<keyword evidence="5" id="KW-1161">Viral attachment to host cell</keyword>
<dbReference type="InterPro" id="IPR011050">
    <property type="entry name" value="Pectin_lyase_fold/virulence"/>
</dbReference>
<dbReference type="InterPro" id="IPR024535">
    <property type="entry name" value="RHGA/B-epi-like_pectate_lyase"/>
</dbReference>
<dbReference type="InterPro" id="IPR012334">
    <property type="entry name" value="Pectin_lyas_fold"/>
</dbReference>
<evidence type="ECO:0000256" key="7">
    <source>
        <dbReference type="ARBA" id="ARBA00023165"/>
    </source>
</evidence>
<name>A0AAF0D7Y3_9CAUD</name>
<feature type="domain" description="Depolymerase 2 capsule K5-specific C-terminal" evidence="13">
    <location>
        <begin position="520"/>
        <end position="592"/>
    </location>
</feature>
<evidence type="ECO:0000256" key="2">
    <source>
        <dbReference type="ARBA" id="ARBA00022581"/>
    </source>
</evidence>
<protein>
    <recommendedName>
        <fullName evidence="9">Probable tail spike protein</fullName>
    </recommendedName>
</protein>
<dbReference type="RefSeq" id="YP_011108847.1">
    <property type="nucleotide sequence ID" value="NC_092457.1"/>
</dbReference>